<keyword evidence="4" id="KW-1185">Reference proteome</keyword>
<dbReference type="HAMAP" id="MF_01411">
    <property type="entry name" value="LPS_assembly_LptD"/>
    <property type="match status" value="1"/>
</dbReference>
<dbReference type="InterPro" id="IPR007543">
    <property type="entry name" value="LptD_C"/>
</dbReference>
<keyword evidence="1" id="KW-0472">Membrane</keyword>
<evidence type="ECO:0000259" key="2">
    <source>
        <dbReference type="Pfam" id="PF04453"/>
    </source>
</evidence>
<protein>
    <recommendedName>
        <fullName evidence="1">LPS-assembly protein LptD</fullName>
    </recommendedName>
</protein>
<evidence type="ECO:0000256" key="1">
    <source>
        <dbReference type="HAMAP-Rule" id="MF_01411"/>
    </source>
</evidence>
<dbReference type="GO" id="GO:0009279">
    <property type="term" value="C:cell outer membrane"/>
    <property type="evidence" value="ECO:0007669"/>
    <property type="project" value="UniProtKB-SubCell"/>
</dbReference>
<evidence type="ECO:0000313" key="4">
    <source>
        <dbReference type="Proteomes" id="UP000546031"/>
    </source>
</evidence>
<comment type="caution">
    <text evidence="3">The sequence shown here is derived from an EMBL/GenBank/DDBJ whole genome shotgun (WGS) entry which is preliminary data.</text>
</comment>
<proteinExistence type="inferred from homology"/>
<dbReference type="InterPro" id="IPR050218">
    <property type="entry name" value="LptD"/>
</dbReference>
<comment type="subunit">
    <text evidence="1">Component of the lipopolysaccharide transport and assembly complex.</text>
</comment>
<feature type="signal peptide" evidence="1">
    <location>
        <begin position="1"/>
        <end position="34"/>
    </location>
</feature>
<gene>
    <name evidence="1" type="primary">lptD</name>
    <name evidence="3" type="ORF">HUO12_01530</name>
</gene>
<comment type="subcellular location">
    <subcellularLocation>
        <location evidence="1">Cell outer membrane</location>
    </subcellularLocation>
</comment>
<dbReference type="GO" id="GO:0043165">
    <property type="term" value="P:Gram-negative-bacterium-type cell outer membrane assembly"/>
    <property type="evidence" value="ECO:0007669"/>
    <property type="project" value="UniProtKB-UniRule"/>
</dbReference>
<accession>A0A850H6W7</accession>
<comment type="similarity">
    <text evidence="1">Belongs to the LptD family.</text>
</comment>
<feature type="domain" description="LptD C-terminal" evidence="2">
    <location>
        <begin position="347"/>
        <end position="712"/>
    </location>
</feature>
<keyword evidence="1" id="KW-0732">Signal</keyword>
<dbReference type="GO" id="GO:1990351">
    <property type="term" value="C:transporter complex"/>
    <property type="evidence" value="ECO:0007669"/>
    <property type="project" value="TreeGrafter"/>
</dbReference>
<sequence precursor="true">MQALSARLRIPCAPRVVLGIGASLLASQGSVAFAQDTVLSPEEEAQFELERNQATYGRPAPDIQPVPIVTDEETQSLASDTKQPDDTRAIDFEARELAYDAENDVVIASGDVLLSSDDQSVRADQVRWDRKAGLITATGDVRLVDADGNQLYSDQIELTDRFETGAMNDLLLALRAGGRLAARSGERGEDGTVVLTDAAYSACAVKDADGCDKTPSWRITASRVIYDPADNRVRFNGAVLELFGARILPLPGLAVRTDGRAISGFLVPDLRFSESNGVEVSGSYYWRMADNRDLTLSAFVYSDAAPMASAEWRHLTEKGAYQITGYATHSRRISSFTGNPTTERDLRAYLFTNGRFQFDPNWSFTGSVRLASDRTFLRRYDISRDDRLRSTVNLERIDDNSYFSLAGWATQTLRLGQEQGQVPLALPVLDYRRRLPDPLLGGKVELQVNTLAIERDEGQDTKRAFAGAKWDLKRLTGMGQVVTLTAIARGDVYHSDENELTATAIYRGNPGWETRGIAIGAVDVEWPFVGRAFGGTQVFKPRVQLVASPAIENLDIPNEDARAIDLEDSNLFALNRFPGYDRVEDGVRLTYGFDWELQRPGWRVKTTLGQSYRFDKDPALLPDGTGLSERVSDFVGRTEVRFRDRVKLTHRYRLDKDNFAIRRNEFDATVGSTRTYVEVGYLRLNRDIQTVEDLQDREELRAAGRLAFARHWSVFGSGVFNLTDENEDPLFGSDGFEPIRTRLGIAYADDCLEFGFTWRRDYTTAGDAERGDTFQLSFRLRNLGFR</sequence>
<reference evidence="3 4" key="1">
    <citation type="submission" date="2020-06" db="EMBL/GenBank/DDBJ databases">
        <title>Altererythrobacter lutimaris sp. nov., a marine bacterium isolated from a tidal flat.</title>
        <authorList>
            <person name="Kim D."/>
            <person name="Yoo Y."/>
            <person name="Kim J.-J."/>
        </authorList>
    </citation>
    <scope>NUCLEOTIDE SEQUENCE [LARGE SCALE GENOMIC DNA]</scope>
    <source>
        <strain evidence="3 4">JGD-16</strain>
    </source>
</reference>
<evidence type="ECO:0000313" key="3">
    <source>
        <dbReference type="EMBL" id="NVE93573.1"/>
    </source>
</evidence>
<dbReference type="PANTHER" id="PTHR30189:SF1">
    <property type="entry name" value="LPS-ASSEMBLY PROTEIN LPTD"/>
    <property type="match status" value="1"/>
</dbReference>
<comment type="function">
    <text evidence="1">Involved in the assembly of lipopolysaccharide (LPS) at the surface of the outer membrane.</text>
</comment>
<feature type="chain" id="PRO_5033176930" description="LPS-assembly protein LptD" evidence="1">
    <location>
        <begin position="35"/>
        <end position="786"/>
    </location>
</feature>
<dbReference type="PANTHER" id="PTHR30189">
    <property type="entry name" value="LPS-ASSEMBLY PROTEIN"/>
    <property type="match status" value="1"/>
</dbReference>
<dbReference type="EMBL" id="JABWTA010000001">
    <property type="protein sequence ID" value="NVE93573.1"/>
    <property type="molecule type" value="Genomic_DNA"/>
</dbReference>
<dbReference type="Gene3D" id="2.60.450.10">
    <property type="entry name" value="Lipopolysaccharide (LPS) transport protein A like domain"/>
    <property type="match status" value="1"/>
</dbReference>
<dbReference type="Pfam" id="PF04453">
    <property type="entry name" value="LptD"/>
    <property type="match status" value="1"/>
</dbReference>
<name>A0A850H6W7_9SPHN</name>
<dbReference type="Proteomes" id="UP000546031">
    <property type="component" value="Unassembled WGS sequence"/>
</dbReference>
<dbReference type="GO" id="GO:0015920">
    <property type="term" value="P:lipopolysaccharide transport"/>
    <property type="evidence" value="ECO:0007669"/>
    <property type="project" value="InterPro"/>
</dbReference>
<dbReference type="AlphaFoldDB" id="A0A850H6W7"/>
<comment type="caution">
    <text evidence="1">Lacks conserved residue(s) required for the propagation of feature annotation.</text>
</comment>
<organism evidence="3 4">
    <name type="scientific">Altererythrobacter lutimaris</name>
    <dbReference type="NCBI Taxonomy" id="2743979"/>
    <lineage>
        <taxon>Bacteria</taxon>
        <taxon>Pseudomonadati</taxon>
        <taxon>Pseudomonadota</taxon>
        <taxon>Alphaproteobacteria</taxon>
        <taxon>Sphingomonadales</taxon>
        <taxon>Erythrobacteraceae</taxon>
        <taxon>Altererythrobacter</taxon>
    </lineage>
</organism>
<keyword evidence="1" id="KW-0998">Cell outer membrane</keyword>
<dbReference type="InterPro" id="IPR020889">
    <property type="entry name" value="LipoPS_assembly_LptD"/>
</dbReference>